<dbReference type="Gene3D" id="3.40.50.1860">
    <property type="match status" value="2"/>
</dbReference>
<dbReference type="HAMAP" id="MF_00258">
    <property type="entry name" value="Glu_racemase"/>
    <property type="match status" value="1"/>
</dbReference>
<accession>A0ABW5E1X4</accession>
<feature type="binding site" evidence="7">
    <location>
        <begin position="188"/>
        <end position="189"/>
    </location>
    <ligand>
        <name>substrate</name>
    </ligand>
</feature>
<feature type="binding site" evidence="7">
    <location>
        <begin position="12"/>
        <end position="13"/>
    </location>
    <ligand>
        <name>substrate</name>
    </ligand>
</feature>
<evidence type="ECO:0000313" key="9">
    <source>
        <dbReference type="Proteomes" id="UP001597297"/>
    </source>
</evidence>
<keyword evidence="4 7" id="KW-0573">Peptidoglycan synthesis</keyword>
<keyword evidence="5 7" id="KW-0413">Isomerase</keyword>
<dbReference type="NCBIfam" id="TIGR00067">
    <property type="entry name" value="glut_race"/>
    <property type="match status" value="1"/>
</dbReference>
<comment type="caution">
    <text evidence="8">The sequence shown here is derived from an EMBL/GenBank/DDBJ whole genome shotgun (WGS) entry which is preliminary data.</text>
</comment>
<comment type="pathway">
    <text evidence="7">Cell wall biogenesis; peptidoglycan biosynthesis.</text>
</comment>
<dbReference type="InterPro" id="IPR004391">
    <property type="entry name" value="Glu_race"/>
</dbReference>
<organism evidence="8 9">
    <name type="scientific">Rubritalea spongiae</name>
    <dbReference type="NCBI Taxonomy" id="430797"/>
    <lineage>
        <taxon>Bacteria</taxon>
        <taxon>Pseudomonadati</taxon>
        <taxon>Verrucomicrobiota</taxon>
        <taxon>Verrucomicrobiia</taxon>
        <taxon>Verrucomicrobiales</taxon>
        <taxon>Rubritaleaceae</taxon>
        <taxon>Rubritalea</taxon>
    </lineage>
</organism>
<evidence type="ECO:0000313" key="8">
    <source>
        <dbReference type="EMBL" id="MFD2276397.1"/>
    </source>
</evidence>
<dbReference type="InterPro" id="IPR033134">
    <property type="entry name" value="Asp/Glu_racemase_AS_2"/>
</dbReference>
<dbReference type="EC" id="5.1.1.3" evidence="2 7"/>
<gene>
    <name evidence="7 8" type="primary">murI</name>
    <name evidence="8" type="ORF">ACFSQZ_07945</name>
</gene>
<keyword evidence="9" id="KW-1185">Reference proteome</keyword>
<evidence type="ECO:0000256" key="1">
    <source>
        <dbReference type="ARBA" id="ARBA00001602"/>
    </source>
</evidence>
<keyword evidence="6 7" id="KW-0961">Cell wall biogenesis/degradation</keyword>
<dbReference type="PANTHER" id="PTHR21198">
    <property type="entry name" value="GLUTAMATE RACEMASE"/>
    <property type="match status" value="1"/>
</dbReference>
<dbReference type="InterPro" id="IPR001920">
    <property type="entry name" value="Asp/Glu_race"/>
</dbReference>
<dbReference type="InterPro" id="IPR015942">
    <property type="entry name" value="Asp/Glu/hydantoin_racemase"/>
</dbReference>
<evidence type="ECO:0000256" key="7">
    <source>
        <dbReference type="HAMAP-Rule" id="MF_00258"/>
    </source>
</evidence>
<protein>
    <recommendedName>
        <fullName evidence="2 7">Glutamate racemase</fullName>
        <ecNumber evidence="2 7">5.1.1.3</ecNumber>
    </recommendedName>
</protein>
<sequence length="263" mass="28170">MDNLDTSVGILDSGVGGLSVLLEIRKKLTHIPIHYIGDSAWCPYGNKSAEQIQARCFAITEQLIEMGARTIVVACNSATIHAVEALRARYPLPFIGMEPAVKPASKLTQSGTIGVLATEASIAGEKFHKLLQTHISPNGLKVITQHCPDFVTLVERGVLNGPEVEDAVKRYAQPTVEAGADTLVLGCTHYPFLRASIQQVVGPNVKLIDTGEAVARQTASIIPLDRGHGEISIHTTGNLACLQHLFPILCPSLTAELAKITIE</sequence>
<dbReference type="EMBL" id="JBHUJC010000024">
    <property type="protein sequence ID" value="MFD2276397.1"/>
    <property type="molecule type" value="Genomic_DNA"/>
</dbReference>
<reference evidence="9" key="1">
    <citation type="journal article" date="2019" name="Int. J. Syst. Evol. Microbiol.">
        <title>The Global Catalogue of Microorganisms (GCM) 10K type strain sequencing project: providing services to taxonomists for standard genome sequencing and annotation.</title>
        <authorList>
            <consortium name="The Broad Institute Genomics Platform"/>
            <consortium name="The Broad Institute Genome Sequencing Center for Infectious Disease"/>
            <person name="Wu L."/>
            <person name="Ma J."/>
        </authorList>
    </citation>
    <scope>NUCLEOTIDE SEQUENCE [LARGE SCALE GENOMIC DNA]</scope>
    <source>
        <strain evidence="9">JCM 16545</strain>
    </source>
</reference>
<evidence type="ECO:0000256" key="3">
    <source>
        <dbReference type="ARBA" id="ARBA00022960"/>
    </source>
</evidence>
<dbReference type="RefSeq" id="WP_377096576.1">
    <property type="nucleotide sequence ID" value="NZ_JBHSJM010000001.1"/>
</dbReference>
<keyword evidence="3 7" id="KW-0133">Cell shape</keyword>
<comment type="function">
    <text evidence="7">Provides the (R)-glutamate required for cell wall biosynthesis.</text>
</comment>
<feature type="active site" description="Proton donor/acceptor" evidence="7">
    <location>
        <position position="75"/>
    </location>
</feature>
<dbReference type="GO" id="GO:0008881">
    <property type="term" value="F:glutamate racemase activity"/>
    <property type="evidence" value="ECO:0007669"/>
    <property type="project" value="UniProtKB-EC"/>
</dbReference>
<feature type="binding site" evidence="7">
    <location>
        <begin position="76"/>
        <end position="77"/>
    </location>
    <ligand>
        <name>substrate</name>
    </ligand>
</feature>
<evidence type="ECO:0000256" key="2">
    <source>
        <dbReference type="ARBA" id="ARBA00013090"/>
    </source>
</evidence>
<dbReference type="Pfam" id="PF01177">
    <property type="entry name" value="Asp_Glu_race"/>
    <property type="match status" value="1"/>
</dbReference>
<dbReference type="PROSITE" id="PS00923">
    <property type="entry name" value="ASP_GLU_RACEMASE_1"/>
    <property type="match status" value="1"/>
</dbReference>
<dbReference type="InterPro" id="IPR018187">
    <property type="entry name" value="Asp/Glu_racemase_AS_1"/>
</dbReference>
<evidence type="ECO:0000256" key="5">
    <source>
        <dbReference type="ARBA" id="ARBA00023235"/>
    </source>
</evidence>
<dbReference type="Proteomes" id="UP001597297">
    <property type="component" value="Unassembled WGS sequence"/>
</dbReference>
<evidence type="ECO:0000256" key="4">
    <source>
        <dbReference type="ARBA" id="ARBA00022984"/>
    </source>
</evidence>
<feature type="active site" description="Proton donor/acceptor" evidence="7">
    <location>
        <position position="187"/>
    </location>
</feature>
<comment type="catalytic activity">
    <reaction evidence="1 7">
        <text>L-glutamate = D-glutamate</text>
        <dbReference type="Rhea" id="RHEA:12813"/>
        <dbReference type="ChEBI" id="CHEBI:29985"/>
        <dbReference type="ChEBI" id="CHEBI:29986"/>
        <dbReference type="EC" id="5.1.1.3"/>
    </reaction>
</comment>
<dbReference type="SUPFAM" id="SSF53681">
    <property type="entry name" value="Aspartate/glutamate racemase"/>
    <property type="match status" value="2"/>
</dbReference>
<dbReference type="PROSITE" id="PS00924">
    <property type="entry name" value="ASP_GLU_RACEMASE_2"/>
    <property type="match status" value="1"/>
</dbReference>
<feature type="binding site" evidence="7">
    <location>
        <begin position="44"/>
        <end position="45"/>
    </location>
    <ligand>
        <name>substrate</name>
    </ligand>
</feature>
<dbReference type="PANTHER" id="PTHR21198:SF2">
    <property type="entry name" value="GLUTAMATE RACEMASE"/>
    <property type="match status" value="1"/>
</dbReference>
<name>A0ABW5E1X4_9BACT</name>
<comment type="similarity">
    <text evidence="7">Belongs to the aspartate/glutamate racemases family.</text>
</comment>
<proteinExistence type="inferred from homology"/>
<evidence type="ECO:0000256" key="6">
    <source>
        <dbReference type="ARBA" id="ARBA00023316"/>
    </source>
</evidence>